<proteinExistence type="predicted"/>
<accession>A0A839GQR3</accession>
<protein>
    <submittedName>
        <fullName evidence="1">Uncharacterized protein</fullName>
    </submittedName>
</protein>
<gene>
    <name evidence="1" type="ORF">FHS90_001948</name>
</gene>
<dbReference type="RefSeq" id="WP_182512831.1">
    <property type="nucleotide sequence ID" value="NZ_JACJIQ010000006.1"/>
</dbReference>
<evidence type="ECO:0000313" key="2">
    <source>
        <dbReference type="Proteomes" id="UP000563094"/>
    </source>
</evidence>
<organism evidence="1 2">
    <name type="scientific">Rufibacter quisquiliarum</name>
    <dbReference type="NCBI Taxonomy" id="1549639"/>
    <lineage>
        <taxon>Bacteria</taxon>
        <taxon>Pseudomonadati</taxon>
        <taxon>Bacteroidota</taxon>
        <taxon>Cytophagia</taxon>
        <taxon>Cytophagales</taxon>
        <taxon>Hymenobacteraceae</taxon>
        <taxon>Rufibacter</taxon>
    </lineage>
</organism>
<dbReference type="Proteomes" id="UP000563094">
    <property type="component" value="Unassembled WGS sequence"/>
</dbReference>
<comment type="caution">
    <text evidence="1">The sequence shown here is derived from an EMBL/GenBank/DDBJ whole genome shotgun (WGS) entry which is preliminary data.</text>
</comment>
<keyword evidence="2" id="KW-1185">Reference proteome</keyword>
<evidence type="ECO:0000313" key="1">
    <source>
        <dbReference type="EMBL" id="MBA9077237.1"/>
    </source>
</evidence>
<reference evidence="1 2" key="1">
    <citation type="submission" date="2020-08" db="EMBL/GenBank/DDBJ databases">
        <title>Genomic Encyclopedia of Type Strains, Phase IV (KMG-IV): sequencing the most valuable type-strain genomes for metagenomic binning, comparative biology and taxonomic classification.</title>
        <authorList>
            <person name="Goeker M."/>
        </authorList>
    </citation>
    <scope>NUCLEOTIDE SEQUENCE [LARGE SCALE GENOMIC DNA]</scope>
    <source>
        <strain evidence="1 2">DSM 29854</strain>
    </source>
</reference>
<name>A0A839GQR3_9BACT</name>
<sequence length="208" mass="23298">MGIKDIVNKVKEEVKVLQGEASKDKLFTNEQAYADEATAQREFLRGKQKLFDVNGWSKLNGINSTFELFNANGQRLQATKPELGHFIKIILPASNIANWVEVVDIKEEENAAEFTVKPSSEPVAQQQGEAEVKHFFTSEASSTFRVERQGTKLIGYEIGQNEKINNHNEEAGDRAVLNTMVAEGGWAGFQDVQWNRLTAYLVHLEEAA</sequence>
<dbReference type="EMBL" id="JACJIQ010000006">
    <property type="protein sequence ID" value="MBA9077237.1"/>
    <property type="molecule type" value="Genomic_DNA"/>
</dbReference>
<dbReference type="AlphaFoldDB" id="A0A839GQR3"/>